<evidence type="ECO:0000256" key="5">
    <source>
        <dbReference type="ARBA" id="ARBA00022989"/>
    </source>
</evidence>
<dbReference type="Pfam" id="PF01545">
    <property type="entry name" value="Cation_efflux"/>
    <property type="match status" value="1"/>
</dbReference>
<reference evidence="10 11" key="1">
    <citation type="submission" date="2019-07" db="EMBL/GenBank/DDBJ databases">
        <title>Deep subsurface shale carbon reservoir microbial communities from Ohio and West Virginia, USA.</title>
        <authorList>
            <person name="Wrighton K."/>
        </authorList>
    </citation>
    <scope>NUCLEOTIDE SEQUENCE [LARGE SCALE GENOMIC DNA]</scope>
    <source>
        <strain evidence="10 11">NP_8Ht</strain>
    </source>
</reference>
<evidence type="ECO:0000313" key="10">
    <source>
        <dbReference type="EMBL" id="TYP62219.1"/>
    </source>
</evidence>
<evidence type="ECO:0000256" key="4">
    <source>
        <dbReference type="ARBA" id="ARBA00022906"/>
    </source>
</evidence>
<gene>
    <name evidence="10" type="ORF">A9A72_124972</name>
</gene>
<sequence length="321" mass="36035">MTDCNHAHWQPSHDYRPLEQGAEKQTWAVVLLTGLTMVAEIMAGYWFNSMALLADGWHMASHMVAIGMAATAYLLARRYVHDRRFAFGTWKIEVLAGFASAVLLVMVALLMIGESLMRFWSPALIGFDEALWVAVIGLLVNMLSAWLLRDQHHHHGHDHDHDHDHDHSSGPGKDLNRHAAFIHVLTDGLTSVAAIVALLGGKYFGWGWLDPLMGIIGAIVILIWAKGLLRETTKALLDREMDDPLVRRVREQLEQMPDTDVTDLHLWRVGRAQYSCIISIVTHQPYSADCYKAQLAGFPELVHVTAEVNRCGENAQVDQRD</sequence>
<keyword evidence="4" id="KW-0862">Zinc</keyword>
<keyword evidence="2" id="KW-0813">Transport</keyword>
<dbReference type="InterPro" id="IPR045316">
    <property type="entry name" value="Msc2-like"/>
</dbReference>
<evidence type="ECO:0000256" key="6">
    <source>
        <dbReference type="ARBA" id="ARBA00023065"/>
    </source>
</evidence>
<keyword evidence="5 8" id="KW-1133">Transmembrane helix</keyword>
<dbReference type="GO" id="GO:0016020">
    <property type="term" value="C:membrane"/>
    <property type="evidence" value="ECO:0007669"/>
    <property type="project" value="UniProtKB-SubCell"/>
</dbReference>
<name>A0A5S5B5K5_STUST</name>
<evidence type="ECO:0000256" key="3">
    <source>
        <dbReference type="ARBA" id="ARBA00022692"/>
    </source>
</evidence>
<keyword evidence="4" id="KW-0864">Zinc transport</keyword>
<dbReference type="SUPFAM" id="SSF161111">
    <property type="entry name" value="Cation efflux protein transmembrane domain-like"/>
    <property type="match status" value="1"/>
</dbReference>
<feature type="transmembrane region" description="Helical" evidence="8">
    <location>
        <begin position="130"/>
        <end position="148"/>
    </location>
</feature>
<evidence type="ECO:0000256" key="2">
    <source>
        <dbReference type="ARBA" id="ARBA00022448"/>
    </source>
</evidence>
<evidence type="ECO:0000256" key="7">
    <source>
        <dbReference type="ARBA" id="ARBA00023136"/>
    </source>
</evidence>
<dbReference type="Proteomes" id="UP000324282">
    <property type="component" value="Unassembled WGS sequence"/>
</dbReference>
<accession>A0A5S5B5K5</accession>
<dbReference type="EMBL" id="VNHQ01000014">
    <property type="protein sequence ID" value="TYP62219.1"/>
    <property type="molecule type" value="Genomic_DNA"/>
</dbReference>
<dbReference type="GO" id="GO:0006882">
    <property type="term" value="P:intracellular zinc ion homeostasis"/>
    <property type="evidence" value="ECO:0007669"/>
    <property type="project" value="InterPro"/>
</dbReference>
<dbReference type="RefSeq" id="WP_148926686.1">
    <property type="nucleotide sequence ID" value="NZ_VNHQ01000014.1"/>
</dbReference>
<dbReference type="PANTHER" id="PTHR45755:SF4">
    <property type="entry name" value="ZINC TRANSPORTER 7"/>
    <property type="match status" value="1"/>
</dbReference>
<comment type="caution">
    <text evidence="10">The sequence shown here is derived from an EMBL/GenBank/DDBJ whole genome shotgun (WGS) entry which is preliminary data.</text>
</comment>
<dbReference type="NCBIfam" id="NF033827">
    <property type="entry name" value="CDF_efflux_DmeF"/>
    <property type="match status" value="1"/>
</dbReference>
<dbReference type="GO" id="GO:0005385">
    <property type="term" value="F:zinc ion transmembrane transporter activity"/>
    <property type="evidence" value="ECO:0007669"/>
    <property type="project" value="InterPro"/>
</dbReference>
<dbReference type="NCBIfam" id="TIGR01297">
    <property type="entry name" value="CDF"/>
    <property type="match status" value="1"/>
</dbReference>
<evidence type="ECO:0000313" key="11">
    <source>
        <dbReference type="Proteomes" id="UP000324282"/>
    </source>
</evidence>
<dbReference type="InterPro" id="IPR027469">
    <property type="entry name" value="Cation_efflux_TMD_sf"/>
</dbReference>
<feature type="transmembrane region" description="Helical" evidence="8">
    <location>
        <begin position="212"/>
        <end position="229"/>
    </location>
</feature>
<keyword evidence="3 8" id="KW-0812">Transmembrane</keyword>
<keyword evidence="6" id="KW-0406">Ion transport</keyword>
<feature type="transmembrane region" description="Helical" evidence="8">
    <location>
        <begin position="59"/>
        <end position="76"/>
    </location>
</feature>
<dbReference type="OrthoDB" id="271709at2"/>
<keyword evidence="7 8" id="KW-0472">Membrane</keyword>
<dbReference type="Gene3D" id="1.20.1510.10">
    <property type="entry name" value="Cation efflux protein transmembrane domain"/>
    <property type="match status" value="1"/>
</dbReference>
<feature type="domain" description="Cation efflux protein transmembrane" evidence="9">
    <location>
        <begin position="27"/>
        <end position="237"/>
    </location>
</feature>
<dbReference type="PANTHER" id="PTHR45755">
    <property type="match status" value="1"/>
</dbReference>
<feature type="transmembrane region" description="Helical" evidence="8">
    <location>
        <begin position="88"/>
        <end position="110"/>
    </location>
</feature>
<evidence type="ECO:0000256" key="1">
    <source>
        <dbReference type="ARBA" id="ARBA00004141"/>
    </source>
</evidence>
<dbReference type="AlphaFoldDB" id="A0A5S5B5K5"/>
<feature type="transmembrane region" description="Helical" evidence="8">
    <location>
        <begin position="180"/>
        <end position="200"/>
    </location>
</feature>
<evidence type="ECO:0000259" key="9">
    <source>
        <dbReference type="Pfam" id="PF01545"/>
    </source>
</evidence>
<evidence type="ECO:0000256" key="8">
    <source>
        <dbReference type="SAM" id="Phobius"/>
    </source>
</evidence>
<feature type="transmembrane region" description="Helical" evidence="8">
    <location>
        <begin position="26"/>
        <end position="47"/>
    </location>
</feature>
<dbReference type="InterPro" id="IPR002524">
    <property type="entry name" value="Cation_efflux"/>
</dbReference>
<proteinExistence type="predicted"/>
<protein>
    <submittedName>
        <fullName evidence="10">Cation diffusion facilitator family transporter</fullName>
    </submittedName>
</protein>
<dbReference type="InterPro" id="IPR058533">
    <property type="entry name" value="Cation_efflux_TM"/>
</dbReference>
<comment type="subcellular location">
    <subcellularLocation>
        <location evidence="1">Membrane</location>
        <topology evidence="1">Multi-pass membrane protein</topology>
    </subcellularLocation>
</comment>
<organism evidence="10 11">
    <name type="scientific">Stutzerimonas stutzeri</name>
    <name type="common">Pseudomonas stutzeri</name>
    <dbReference type="NCBI Taxonomy" id="316"/>
    <lineage>
        <taxon>Bacteria</taxon>
        <taxon>Pseudomonadati</taxon>
        <taxon>Pseudomonadota</taxon>
        <taxon>Gammaproteobacteria</taxon>
        <taxon>Pseudomonadales</taxon>
        <taxon>Pseudomonadaceae</taxon>
        <taxon>Stutzerimonas</taxon>
    </lineage>
</organism>